<dbReference type="EMBL" id="BGZK01000606">
    <property type="protein sequence ID" value="GBP52600.1"/>
    <property type="molecule type" value="Genomic_DNA"/>
</dbReference>
<gene>
    <name evidence="1" type="ORF">EVAR_35790_1</name>
</gene>
<evidence type="ECO:0000313" key="2">
    <source>
        <dbReference type="Proteomes" id="UP000299102"/>
    </source>
</evidence>
<dbReference type="AlphaFoldDB" id="A0A4C1WP17"/>
<comment type="caution">
    <text evidence="1">The sequence shown here is derived from an EMBL/GenBank/DDBJ whole genome shotgun (WGS) entry which is preliminary data.</text>
</comment>
<evidence type="ECO:0000313" key="1">
    <source>
        <dbReference type="EMBL" id="GBP52600.1"/>
    </source>
</evidence>
<dbReference type="OrthoDB" id="9995375at2759"/>
<reference evidence="1 2" key="1">
    <citation type="journal article" date="2019" name="Commun. Biol.">
        <title>The bagworm genome reveals a unique fibroin gene that provides high tensile strength.</title>
        <authorList>
            <person name="Kono N."/>
            <person name="Nakamura H."/>
            <person name="Ohtoshi R."/>
            <person name="Tomita M."/>
            <person name="Numata K."/>
            <person name="Arakawa K."/>
        </authorList>
    </citation>
    <scope>NUCLEOTIDE SEQUENCE [LARGE SCALE GENOMIC DNA]</scope>
</reference>
<sequence length="72" mass="8105">MQYIRPNLIATVTKELLCTYRNPMDVACALNKENQKSPIGYLMFWLVVTGKPDHSTPSNMVELGDGHLNVNL</sequence>
<keyword evidence="2" id="KW-1185">Reference proteome</keyword>
<accession>A0A4C1WP17</accession>
<protein>
    <submittedName>
        <fullName evidence="1">Uncharacterized protein</fullName>
    </submittedName>
</protein>
<name>A0A4C1WP17_EUMVA</name>
<proteinExistence type="predicted"/>
<dbReference type="Proteomes" id="UP000299102">
    <property type="component" value="Unassembled WGS sequence"/>
</dbReference>
<organism evidence="1 2">
    <name type="scientific">Eumeta variegata</name>
    <name type="common">Bagworm moth</name>
    <name type="synonym">Eumeta japonica</name>
    <dbReference type="NCBI Taxonomy" id="151549"/>
    <lineage>
        <taxon>Eukaryota</taxon>
        <taxon>Metazoa</taxon>
        <taxon>Ecdysozoa</taxon>
        <taxon>Arthropoda</taxon>
        <taxon>Hexapoda</taxon>
        <taxon>Insecta</taxon>
        <taxon>Pterygota</taxon>
        <taxon>Neoptera</taxon>
        <taxon>Endopterygota</taxon>
        <taxon>Lepidoptera</taxon>
        <taxon>Glossata</taxon>
        <taxon>Ditrysia</taxon>
        <taxon>Tineoidea</taxon>
        <taxon>Psychidae</taxon>
        <taxon>Oiketicinae</taxon>
        <taxon>Eumeta</taxon>
    </lineage>
</organism>